<dbReference type="GO" id="GO:0008695">
    <property type="term" value="F:3-phenylpropionate dioxygenase activity"/>
    <property type="evidence" value="ECO:0007669"/>
    <property type="project" value="UniProtKB-EC"/>
</dbReference>
<proteinExistence type="predicted"/>
<dbReference type="EC" id="1.14.12.19" evidence="6"/>
<sequence>MEKIFVCSKNDLPEGEAIKVDCQPEAIAVFNIGGSFHAMNDKCSHGNASMSEGYIEEDGKVECPLHSALFCVKTGKPLCLPATDPIATHPVVVENDSIYVLLKEQQQ</sequence>
<dbReference type="SUPFAM" id="SSF50022">
    <property type="entry name" value="ISP domain"/>
    <property type="match status" value="1"/>
</dbReference>
<dbReference type="Proteomes" id="UP000635316">
    <property type="component" value="Unassembled WGS sequence"/>
</dbReference>
<keyword evidence="2" id="KW-0479">Metal-binding</keyword>
<gene>
    <name evidence="6" type="ORF">JHL22_02910</name>
</gene>
<dbReference type="PANTHER" id="PTHR21496:SF23">
    <property type="entry name" value="3-PHENYLPROPIONATE_CINNAMIC ACID DIOXYGENASE FERREDOXIN SUBUNIT"/>
    <property type="match status" value="1"/>
</dbReference>
<keyword evidence="3" id="KW-0408">Iron</keyword>
<keyword evidence="6" id="KW-0560">Oxidoreductase</keyword>
<feature type="domain" description="Rieske" evidence="5">
    <location>
        <begin position="4"/>
        <end position="100"/>
    </location>
</feature>
<keyword evidence="1" id="KW-0001">2Fe-2S</keyword>
<dbReference type="RefSeq" id="WP_200233587.1">
    <property type="nucleotide sequence ID" value="NZ_JAENGP010000002.1"/>
</dbReference>
<evidence type="ECO:0000256" key="3">
    <source>
        <dbReference type="ARBA" id="ARBA00023004"/>
    </source>
</evidence>
<dbReference type="EMBL" id="JAENGP010000002">
    <property type="protein sequence ID" value="MBK1780159.1"/>
    <property type="molecule type" value="Genomic_DNA"/>
</dbReference>
<dbReference type="PROSITE" id="PS51296">
    <property type="entry name" value="RIESKE"/>
    <property type="match status" value="1"/>
</dbReference>
<keyword evidence="4" id="KW-0411">Iron-sulfur</keyword>
<dbReference type="CDD" id="cd03528">
    <property type="entry name" value="Rieske_RO_ferredoxin"/>
    <property type="match status" value="1"/>
</dbReference>
<dbReference type="NCBIfam" id="NF007422">
    <property type="entry name" value="PRK09965.1"/>
    <property type="match status" value="1"/>
</dbReference>
<accession>A0ABS1E9L1</accession>
<organism evidence="6 7">
    <name type="scientific">Advenella mandrilli</name>
    <dbReference type="NCBI Taxonomy" id="2800330"/>
    <lineage>
        <taxon>Bacteria</taxon>
        <taxon>Pseudomonadati</taxon>
        <taxon>Pseudomonadota</taxon>
        <taxon>Betaproteobacteria</taxon>
        <taxon>Burkholderiales</taxon>
        <taxon>Alcaligenaceae</taxon>
    </lineage>
</organism>
<dbReference type="Pfam" id="PF00355">
    <property type="entry name" value="Rieske"/>
    <property type="match status" value="1"/>
</dbReference>
<dbReference type="InterPro" id="IPR017941">
    <property type="entry name" value="Rieske_2Fe-2S"/>
</dbReference>
<evidence type="ECO:0000256" key="2">
    <source>
        <dbReference type="ARBA" id="ARBA00022723"/>
    </source>
</evidence>
<name>A0ABS1E9L1_9BURK</name>
<evidence type="ECO:0000313" key="6">
    <source>
        <dbReference type="EMBL" id="MBK1780159.1"/>
    </source>
</evidence>
<protein>
    <submittedName>
        <fullName evidence="6">Bifunctional 3-phenylpropionate/cinnamic acid dioxygenase ferredoxin subunit</fullName>
        <ecNumber evidence="6">1.14.12.19</ecNumber>
    </submittedName>
</protein>
<dbReference type="NCBIfam" id="NF042948">
    <property type="entry name" value="3PPDioc_HcaC"/>
    <property type="match status" value="1"/>
</dbReference>
<keyword evidence="6" id="KW-0223">Dioxygenase</keyword>
<evidence type="ECO:0000256" key="1">
    <source>
        <dbReference type="ARBA" id="ARBA00022714"/>
    </source>
</evidence>
<evidence type="ECO:0000256" key="4">
    <source>
        <dbReference type="ARBA" id="ARBA00023014"/>
    </source>
</evidence>
<dbReference type="InterPro" id="IPR053387">
    <property type="entry name" value="Ring-hydroxylating_fd"/>
</dbReference>
<evidence type="ECO:0000313" key="7">
    <source>
        <dbReference type="Proteomes" id="UP000635316"/>
    </source>
</evidence>
<evidence type="ECO:0000259" key="5">
    <source>
        <dbReference type="PROSITE" id="PS51296"/>
    </source>
</evidence>
<keyword evidence="7" id="KW-1185">Reference proteome</keyword>
<reference evidence="6 7" key="1">
    <citation type="submission" date="2020-12" db="EMBL/GenBank/DDBJ databases">
        <authorList>
            <person name="Lu T."/>
            <person name="Wang Q."/>
            <person name="Han X."/>
        </authorList>
    </citation>
    <scope>NUCLEOTIDE SEQUENCE [LARGE SCALE GENOMIC DNA]</scope>
    <source>
        <strain evidence="6 7">WQ 585</strain>
    </source>
</reference>
<dbReference type="Gene3D" id="2.102.10.10">
    <property type="entry name" value="Rieske [2Fe-2S] iron-sulphur domain"/>
    <property type="match status" value="1"/>
</dbReference>
<dbReference type="PANTHER" id="PTHR21496">
    <property type="entry name" value="FERREDOXIN-RELATED"/>
    <property type="match status" value="1"/>
</dbReference>
<comment type="caution">
    <text evidence="6">The sequence shown here is derived from an EMBL/GenBank/DDBJ whole genome shotgun (WGS) entry which is preliminary data.</text>
</comment>
<dbReference type="InterPro" id="IPR036922">
    <property type="entry name" value="Rieske_2Fe-2S_sf"/>
</dbReference>